<keyword evidence="1" id="KW-0238">DNA-binding</keyword>
<dbReference type="InterPro" id="IPR001647">
    <property type="entry name" value="HTH_TetR"/>
</dbReference>
<dbReference type="InterPro" id="IPR009057">
    <property type="entry name" value="Homeodomain-like_sf"/>
</dbReference>
<organism evidence="3 4">
    <name type="scientific">Halioglobus maricola</name>
    <dbReference type="NCBI Taxonomy" id="2601894"/>
    <lineage>
        <taxon>Bacteria</taxon>
        <taxon>Pseudomonadati</taxon>
        <taxon>Pseudomonadota</taxon>
        <taxon>Gammaproteobacteria</taxon>
        <taxon>Cellvibrionales</taxon>
        <taxon>Halieaceae</taxon>
        <taxon>Halioglobus</taxon>
    </lineage>
</organism>
<evidence type="ECO:0000313" key="3">
    <source>
        <dbReference type="EMBL" id="QFU77365.1"/>
    </source>
</evidence>
<evidence type="ECO:0000259" key="2">
    <source>
        <dbReference type="Pfam" id="PF00440"/>
    </source>
</evidence>
<dbReference type="KEGG" id="halc:EY643_17785"/>
<dbReference type="OrthoDB" id="9803107at2"/>
<dbReference type="Pfam" id="PF00440">
    <property type="entry name" value="TetR_N"/>
    <property type="match status" value="1"/>
</dbReference>
<gene>
    <name evidence="3" type="ORF">EY643_17785</name>
</gene>
<dbReference type="SUPFAM" id="SSF46689">
    <property type="entry name" value="Homeodomain-like"/>
    <property type="match status" value="1"/>
</dbReference>
<dbReference type="Proteomes" id="UP000326287">
    <property type="component" value="Chromosome"/>
</dbReference>
<protein>
    <submittedName>
        <fullName evidence="3">TetR family transcriptional regulator</fullName>
    </submittedName>
</protein>
<proteinExistence type="predicted"/>
<evidence type="ECO:0000256" key="1">
    <source>
        <dbReference type="ARBA" id="ARBA00023125"/>
    </source>
</evidence>
<feature type="domain" description="HTH tetR-type" evidence="2">
    <location>
        <begin position="1"/>
        <end position="29"/>
    </location>
</feature>
<accession>A0A5P9NPJ2</accession>
<sequence>MDRVAEHAQVSKRKLYNQFPSIEKLFGAIAEMAKKLENMTQLKTGPPQRQRRRQ</sequence>
<keyword evidence="4" id="KW-1185">Reference proteome</keyword>
<name>A0A5P9NPJ2_9GAMM</name>
<evidence type="ECO:0000313" key="4">
    <source>
        <dbReference type="Proteomes" id="UP000326287"/>
    </source>
</evidence>
<reference evidence="3 4" key="1">
    <citation type="submission" date="2019-02" db="EMBL/GenBank/DDBJ databases">
        <authorList>
            <person name="Li S.-H."/>
        </authorList>
    </citation>
    <scope>NUCLEOTIDE SEQUENCE [LARGE SCALE GENOMIC DNA]</scope>
    <source>
        <strain evidence="3 4">IMCC14385</strain>
    </source>
</reference>
<dbReference type="AlphaFoldDB" id="A0A5P9NPJ2"/>
<dbReference type="RefSeq" id="WP_153240511.1">
    <property type="nucleotide sequence ID" value="NZ_CP036422.1"/>
</dbReference>
<dbReference type="GO" id="GO:0003677">
    <property type="term" value="F:DNA binding"/>
    <property type="evidence" value="ECO:0007669"/>
    <property type="project" value="UniProtKB-KW"/>
</dbReference>
<dbReference type="EMBL" id="CP036422">
    <property type="protein sequence ID" value="QFU77365.1"/>
    <property type="molecule type" value="Genomic_DNA"/>
</dbReference>
<dbReference type="Gene3D" id="1.10.357.10">
    <property type="entry name" value="Tetracycline Repressor, domain 2"/>
    <property type="match status" value="1"/>
</dbReference>